<dbReference type="InterPro" id="IPR016007">
    <property type="entry name" value="Alpha_rhamnosid"/>
</dbReference>
<dbReference type="InterPro" id="IPR035396">
    <property type="entry name" value="Bac_rhamnosid6H"/>
</dbReference>
<name>A0ABZ2A222_STRNV</name>
<dbReference type="Gene3D" id="1.50.10.10">
    <property type="match status" value="1"/>
</dbReference>
<comment type="catalytic activity">
    <reaction evidence="1">
        <text>Hydrolysis of terminal non-reducing alpha-L-rhamnose residues in alpha-L-rhamnosides.</text>
        <dbReference type="EC" id="3.2.1.40"/>
    </reaction>
</comment>
<keyword evidence="8" id="KW-1185">Reference proteome</keyword>
<sequence length="311" mass="33413">MCPSSPAAPSGPPYSRVPPGATSPRSPPGCSTSASATSNCYAGTSPQAARGSTSWSDWPARTPAWDTGYQLGDWLDPIAPPDDPAASRTNRYLVATAYFAWSARHLTWSAQELGHLEMAQRYGALADEVADAFRRRYVLPGGRMTSDSPTAYSIALVFGLLNDPIQHRQAGDRLAELVLRDDARIATGFVGTPLICDALTDSGHIEVAYRLLTQTACPSWLYPVTMGATTIWERWDSLRPDGTLNPGGMTSFNHYALGAVADWLHRVVAGLDATAPGYHTITFRPRPGGGINWAKARHDTPYGARLPCPGS</sequence>
<evidence type="ECO:0000313" key="8">
    <source>
        <dbReference type="Proteomes" id="UP001432209"/>
    </source>
</evidence>
<protein>
    <recommendedName>
        <fullName evidence="2">alpha-L-rhamnosidase</fullName>
        <ecNumber evidence="2">3.2.1.40</ecNumber>
    </recommendedName>
</protein>
<gene>
    <name evidence="7" type="ORF">OG442_07230</name>
</gene>
<dbReference type="PANTHER" id="PTHR33307">
    <property type="entry name" value="ALPHA-RHAMNOSIDASE (EUROFUNG)"/>
    <property type="match status" value="1"/>
</dbReference>
<evidence type="ECO:0000256" key="1">
    <source>
        <dbReference type="ARBA" id="ARBA00001445"/>
    </source>
</evidence>
<feature type="domain" description="Alpha-L-rhamnosidase C-terminal" evidence="6">
    <location>
        <begin position="270"/>
        <end position="303"/>
    </location>
</feature>
<dbReference type="PANTHER" id="PTHR33307:SF6">
    <property type="entry name" value="ALPHA-RHAMNOSIDASE (EUROFUNG)-RELATED"/>
    <property type="match status" value="1"/>
</dbReference>
<dbReference type="Proteomes" id="UP001432209">
    <property type="component" value="Chromosome"/>
</dbReference>
<dbReference type="InterPro" id="IPR008928">
    <property type="entry name" value="6-hairpin_glycosidase_sf"/>
</dbReference>
<dbReference type="InterPro" id="IPR035398">
    <property type="entry name" value="Bac_rhamnosid_C"/>
</dbReference>
<dbReference type="SUPFAM" id="SSF48208">
    <property type="entry name" value="Six-hairpin glycosidases"/>
    <property type="match status" value="1"/>
</dbReference>
<dbReference type="RefSeq" id="WP_329075002.1">
    <property type="nucleotide sequence ID" value="NZ_CP109495.1"/>
</dbReference>
<keyword evidence="3" id="KW-0378">Hydrolase</keyword>
<evidence type="ECO:0000256" key="4">
    <source>
        <dbReference type="SAM" id="MobiDB-lite"/>
    </source>
</evidence>
<dbReference type="Pfam" id="PF17390">
    <property type="entry name" value="Bac_rhamnosid_C"/>
    <property type="match status" value="1"/>
</dbReference>
<proteinExistence type="predicted"/>
<feature type="domain" description="Alpha-L-rhamnosidase six-hairpin glycosidase" evidence="5">
    <location>
        <begin position="65"/>
        <end position="268"/>
    </location>
</feature>
<accession>A0ABZ2A222</accession>
<dbReference type="EMBL" id="CP109495">
    <property type="protein sequence ID" value="WUX51350.1"/>
    <property type="molecule type" value="Genomic_DNA"/>
</dbReference>
<evidence type="ECO:0000259" key="6">
    <source>
        <dbReference type="Pfam" id="PF17390"/>
    </source>
</evidence>
<evidence type="ECO:0000313" key="7">
    <source>
        <dbReference type="EMBL" id="WUX51350.1"/>
    </source>
</evidence>
<evidence type="ECO:0000256" key="2">
    <source>
        <dbReference type="ARBA" id="ARBA00012652"/>
    </source>
</evidence>
<dbReference type="Pfam" id="PF17389">
    <property type="entry name" value="Bac_rhamnosid6H"/>
    <property type="match status" value="1"/>
</dbReference>
<organism evidence="7 8">
    <name type="scientific">Streptomyces niveus</name>
    <name type="common">Streptomyces spheroides</name>
    <dbReference type="NCBI Taxonomy" id="193462"/>
    <lineage>
        <taxon>Bacteria</taxon>
        <taxon>Bacillati</taxon>
        <taxon>Actinomycetota</taxon>
        <taxon>Actinomycetes</taxon>
        <taxon>Kitasatosporales</taxon>
        <taxon>Streptomycetaceae</taxon>
        <taxon>Streptomyces</taxon>
    </lineage>
</organism>
<feature type="compositionally biased region" description="Polar residues" evidence="4">
    <location>
        <begin position="29"/>
        <end position="56"/>
    </location>
</feature>
<dbReference type="Gene3D" id="2.60.420.10">
    <property type="entry name" value="Maltose phosphorylase, domain 3"/>
    <property type="match status" value="1"/>
</dbReference>
<evidence type="ECO:0000256" key="3">
    <source>
        <dbReference type="ARBA" id="ARBA00022801"/>
    </source>
</evidence>
<evidence type="ECO:0000259" key="5">
    <source>
        <dbReference type="Pfam" id="PF17389"/>
    </source>
</evidence>
<reference evidence="7" key="1">
    <citation type="submission" date="2022-10" db="EMBL/GenBank/DDBJ databases">
        <title>The complete genomes of actinobacterial strains from the NBC collection.</title>
        <authorList>
            <person name="Joergensen T.S."/>
            <person name="Alvarez Arevalo M."/>
            <person name="Sterndorff E.B."/>
            <person name="Faurdal D."/>
            <person name="Vuksanovic O."/>
            <person name="Mourched A.-S."/>
            <person name="Charusanti P."/>
            <person name="Shaw S."/>
            <person name="Blin K."/>
            <person name="Weber T."/>
        </authorList>
    </citation>
    <scope>NUCLEOTIDE SEQUENCE</scope>
    <source>
        <strain evidence="7">NBC_01432</strain>
    </source>
</reference>
<dbReference type="EC" id="3.2.1.40" evidence="2"/>
<feature type="region of interest" description="Disordered" evidence="4">
    <location>
        <begin position="1"/>
        <end position="57"/>
    </location>
</feature>
<dbReference type="InterPro" id="IPR012341">
    <property type="entry name" value="6hp_glycosidase-like_sf"/>
</dbReference>